<sequence>MLDHVVPHIVADRVDVPVRPPQQPLHPVRRRIPGLLSQGPAVLTTQTRDQPTQVLTDPQPRLRPPKPGPDPGMQPVQLSMPTIDINIRHSRTNEHESNSIRLLPLQY</sequence>
<dbReference type="AlphaFoldDB" id="I0L7J2"/>
<feature type="compositionally biased region" description="Polar residues" evidence="1">
    <location>
        <begin position="43"/>
        <end position="56"/>
    </location>
</feature>
<evidence type="ECO:0000256" key="1">
    <source>
        <dbReference type="SAM" id="MobiDB-lite"/>
    </source>
</evidence>
<dbReference type="EMBL" id="CAIE01000032">
    <property type="protein sequence ID" value="CCH19256.1"/>
    <property type="molecule type" value="Genomic_DNA"/>
</dbReference>
<dbReference type="EMBL" id="CAIE01000036">
    <property type="protein sequence ID" value="CCH19885.1"/>
    <property type="molecule type" value="Genomic_DNA"/>
</dbReference>
<evidence type="ECO:0000313" key="3">
    <source>
        <dbReference type="EMBL" id="CCH17820.1"/>
    </source>
</evidence>
<feature type="compositionally biased region" description="Pro residues" evidence="1">
    <location>
        <begin position="61"/>
        <end position="72"/>
    </location>
</feature>
<reference evidence="2" key="2">
    <citation type="submission" date="2012-04" db="EMBL/GenBank/DDBJ databases">
        <title>Genome sequence of Micromonospora lupini str. Lupac 08 isolated from root nodules of Lupinus angustifolius.</title>
        <authorList>
            <person name="Alonso-Vega P."/>
            <person name="Normand P."/>
            <person name="Bacigalupe R."/>
            <person name="Pujic P."/>
            <person name="Lajus A."/>
            <person name="Vallenet D."/>
            <person name="Carro L."/>
            <person name="Coll P."/>
            <person name="Trujillo M.E."/>
        </authorList>
    </citation>
    <scope>NUCLEOTIDE SEQUENCE</scope>
    <source>
        <strain evidence="2">Lupac 08</strain>
    </source>
</reference>
<keyword evidence="7" id="KW-1185">Reference proteome</keyword>
<proteinExistence type="predicted"/>
<dbReference type="EMBL" id="CAIE01000022">
    <property type="protein sequence ID" value="CCH17820.1"/>
    <property type="molecule type" value="Genomic_DNA"/>
</dbReference>
<accession>I0L7J2</accession>
<dbReference type="EMBL" id="CAIE01000036">
    <property type="protein sequence ID" value="CCH19789.1"/>
    <property type="molecule type" value="Genomic_DNA"/>
</dbReference>
<feature type="region of interest" description="Disordered" evidence="1">
    <location>
        <begin position="43"/>
        <end position="80"/>
    </location>
</feature>
<evidence type="ECO:0000313" key="2">
    <source>
        <dbReference type="EMBL" id="CCH16238.1"/>
    </source>
</evidence>
<evidence type="ECO:0000313" key="7">
    <source>
        <dbReference type="Proteomes" id="UP000003448"/>
    </source>
</evidence>
<dbReference type="EMBL" id="CAIE01000013">
    <property type="protein sequence ID" value="CCH16238.1"/>
    <property type="molecule type" value="Genomic_DNA"/>
</dbReference>
<gene>
    <name evidence="2" type="ORF">MILUP08_41152</name>
    <name evidence="3" type="ORF">MILUP08_42751</name>
    <name evidence="4" type="ORF">MILUP08_44174</name>
    <name evidence="5" type="ORF">MILUP08_44667</name>
    <name evidence="6" type="ORF">MILUP08_44763</name>
</gene>
<evidence type="ECO:0000313" key="4">
    <source>
        <dbReference type="EMBL" id="CCH19256.1"/>
    </source>
</evidence>
<evidence type="ECO:0000313" key="6">
    <source>
        <dbReference type="EMBL" id="CCH19885.1"/>
    </source>
</evidence>
<reference evidence="5" key="3">
    <citation type="submission" date="2012-04" db="EMBL/GenBank/DDBJ databases">
        <authorList>
            <person name="Trujillo M."/>
        </authorList>
    </citation>
    <scope>NUCLEOTIDE SEQUENCE</scope>
    <source>
        <strain evidence="5">Lupac 08</strain>
    </source>
</reference>
<name>I0L7J2_9ACTN</name>
<dbReference type="STRING" id="1150864.MILUP08_41152"/>
<reference evidence="5 7" key="1">
    <citation type="journal article" date="2012" name="J. Bacteriol.">
        <title>Genome Sequence of Micromonospora lupini Lupac 08, Isolated from Root Nodules of Lupinus angustifolius.</title>
        <authorList>
            <person name="Alonso-Vega P."/>
            <person name="Normand P."/>
            <person name="Bacigalupe R."/>
            <person name="Pujic P."/>
            <person name="Lajus A."/>
            <person name="Vallenet D."/>
            <person name="Carro L."/>
            <person name="Coll P."/>
            <person name="Trujillo M.E."/>
        </authorList>
    </citation>
    <scope>NUCLEOTIDE SEQUENCE [LARGE SCALE GENOMIC DNA]</scope>
    <source>
        <strain evidence="5 7">Lupac 08</strain>
    </source>
</reference>
<dbReference type="Proteomes" id="UP000003448">
    <property type="component" value="Unassembled WGS sequence"/>
</dbReference>
<protein>
    <submittedName>
        <fullName evidence="5">Putative transposase</fullName>
    </submittedName>
</protein>
<organism evidence="5 7">
    <name type="scientific">Micromonospora lupini str. Lupac 08</name>
    <dbReference type="NCBI Taxonomy" id="1150864"/>
    <lineage>
        <taxon>Bacteria</taxon>
        <taxon>Bacillati</taxon>
        <taxon>Actinomycetota</taxon>
        <taxon>Actinomycetes</taxon>
        <taxon>Micromonosporales</taxon>
        <taxon>Micromonosporaceae</taxon>
        <taxon>Micromonospora</taxon>
    </lineage>
</organism>
<evidence type="ECO:0000313" key="5">
    <source>
        <dbReference type="EMBL" id="CCH19789.1"/>
    </source>
</evidence>